<gene>
    <name evidence="9" type="primary">phnC</name>
    <name evidence="9" type="ORF">OCH7691_03006</name>
</gene>
<dbReference type="PANTHER" id="PTHR43166:SF6">
    <property type="entry name" value="PHOSPHONATES IMPORT ATP-BINDING PROTEIN PHNC"/>
    <property type="match status" value="1"/>
</dbReference>
<keyword evidence="2" id="KW-1003">Cell membrane</keyword>
<dbReference type="InterPro" id="IPR012693">
    <property type="entry name" value="ABC_transpr_PhnC"/>
</dbReference>
<feature type="region of interest" description="Disordered" evidence="7">
    <location>
        <begin position="1"/>
        <end position="20"/>
    </location>
</feature>
<sequence>MSVTGNGTTSASDPRGLGPADAAAGVAKSMRIRGLFKEYRPGVPVLKGIDLDLEGQGVTAIIGPSGTGKSTLLRCMNRLVEPTRGEIIFEGQDIVSLNRAGLRRLRRKVGMVFQEYNLVERLSVIENLLCGRLGYVSPFKAWLRRFPAEDIDRAFELLDAVGLGEFAQQRADNLSGGQRQRVGIARALMQAPHILLADEPTSSLDPKTSVEIMELMAKLAGERDIPVVVNIHDVALGRRFAQRVVGMSEGTIVYDGPPGGLTDAHLKEIYGGEDWLN</sequence>
<evidence type="ECO:0000256" key="5">
    <source>
        <dbReference type="ARBA" id="ARBA00022967"/>
    </source>
</evidence>
<keyword evidence="9" id="KW-0378">Hydrolase</keyword>
<feature type="domain" description="ABC transporter" evidence="8">
    <location>
        <begin position="30"/>
        <end position="274"/>
    </location>
</feature>
<keyword evidence="4 9" id="KW-0067">ATP-binding</keyword>
<proteinExistence type="predicted"/>
<organism evidence="9 10">
    <name type="scientific">Oceanibacterium hippocampi</name>
    <dbReference type="NCBI Taxonomy" id="745714"/>
    <lineage>
        <taxon>Bacteria</taxon>
        <taxon>Pseudomonadati</taxon>
        <taxon>Pseudomonadota</taxon>
        <taxon>Alphaproteobacteria</taxon>
        <taxon>Sneathiellales</taxon>
        <taxon>Sneathiellaceae</taxon>
        <taxon>Oceanibacterium</taxon>
    </lineage>
</organism>
<dbReference type="PANTHER" id="PTHR43166">
    <property type="entry name" value="AMINO ACID IMPORT ATP-BINDING PROTEIN"/>
    <property type="match status" value="1"/>
</dbReference>
<keyword evidence="1" id="KW-0813">Transport</keyword>
<dbReference type="AlphaFoldDB" id="A0A1Y5TJ81"/>
<evidence type="ECO:0000259" key="8">
    <source>
        <dbReference type="PROSITE" id="PS50893"/>
    </source>
</evidence>
<evidence type="ECO:0000313" key="10">
    <source>
        <dbReference type="Proteomes" id="UP000193200"/>
    </source>
</evidence>
<dbReference type="InterPro" id="IPR017871">
    <property type="entry name" value="ABC_transporter-like_CS"/>
</dbReference>
<dbReference type="RefSeq" id="WP_085884319.1">
    <property type="nucleotide sequence ID" value="NZ_FWFR01000002.1"/>
</dbReference>
<dbReference type="PROSITE" id="PS00211">
    <property type="entry name" value="ABC_TRANSPORTER_1"/>
    <property type="match status" value="1"/>
</dbReference>
<dbReference type="InterPro" id="IPR003593">
    <property type="entry name" value="AAA+_ATPase"/>
</dbReference>
<keyword evidence="5" id="KW-1278">Translocase</keyword>
<dbReference type="EMBL" id="FWFR01000002">
    <property type="protein sequence ID" value="SLN65584.1"/>
    <property type="molecule type" value="Genomic_DNA"/>
</dbReference>
<evidence type="ECO:0000256" key="4">
    <source>
        <dbReference type="ARBA" id="ARBA00022840"/>
    </source>
</evidence>
<dbReference type="SMART" id="SM00382">
    <property type="entry name" value="AAA"/>
    <property type="match status" value="1"/>
</dbReference>
<keyword evidence="10" id="KW-1185">Reference proteome</keyword>
<dbReference type="GO" id="GO:0016887">
    <property type="term" value="F:ATP hydrolysis activity"/>
    <property type="evidence" value="ECO:0007669"/>
    <property type="project" value="InterPro"/>
</dbReference>
<evidence type="ECO:0000256" key="7">
    <source>
        <dbReference type="SAM" id="MobiDB-lite"/>
    </source>
</evidence>
<reference evidence="9 10" key="1">
    <citation type="submission" date="2017-03" db="EMBL/GenBank/DDBJ databases">
        <authorList>
            <person name="Afonso C.L."/>
            <person name="Miller P.J."/>
            <person name="Scott M.A."/>
            <person name="Spackman E."/>
            <person name="Goraichik I."/>
            <person name="Dimitrov K.M."/>
            <person name="Suarez D.L."/>
            <person name="Swayne D.E."/>
        </authorList>
    </citation>
    <scope>NUCLEOTIDE SEQUENCE [LARGE SCALE GENOMIC DNA]</scope>
    <source>
        <strain evidence="9 10">CECT 7691</strain>
    </source>
</reference>
<dbReference type="InterPro" id="IPR050086">
    <property type="entry name" value="MetN_ABC_transporter-like"/>
</dbReference>
<dbReference type="OrthoDB" id="9802264at2"/>
<dbReference type="GO" id="GO:0015416">
    <property type="term" value="F:ABC-type phosphonate transporter activity"/>
    <property type="evidence" value="ECO:0007669"/>
    <property type="project" value="InterPro"/>
</dbReference>
<name>A0A1Y5TJ81_9PROT</name>
<keyword evidence="6" id="KW-0472">Membrane</keyword>
<evidence type="ECO:0000256" key="1">
    <source>
        <dbReference type="ARBA" id="ARBA00022448"/>
    </source>
</evidence>
<dbReference type="InterPro" id="IPR027417">
    <property type="entry name" value="P-loop_NTPase"/>
</dbReference>
<dbReference type="Proteomes" id="UP000193200">
    <property type="component" value="Unassembled WGS sequence"/>
</dbReference>
<feature type="compositionally biased region" description="Polar residues" evidence="7">
    <location>
        <begin position="1"/>
        <end position="12"/>
    </location>
</feature>
<dbReference type="FunCoup" id="A0A1Y5TJ81">
    <property type="interactions" value="157"/>
</dbReference>
<evidence type="ECO:0000313" key="9">
    <source>
        <dbReference type="EMBL" id="SLN65584.1"/>
    </source>
</evidence>
<evidence type="ECO:0000256" key="6">
    <source>
        <dbReference type="ARBA" id="ARBA00023136"/>
    </source>
</evidence>
<dbReference type="CDD" id="cd03256">
    <property type="entry name" value="ABC_PhnC_transporter"/>
    <property type="match status" value="1"/>
</dbReference>
<dbReference type="GO" id="GO:0005524">
    <property type="term" value="F:ATP binding"/>
    <property type="evidence" value="ECO:0007669"/>
    <property type="project" value="UniProtKB-KW"/>
</dbReference>
<dbReference type="NCBIfam" id="TIGR02315">
    <property type="entry name" value="ABC_phnC"/>
    <property type="match status" value="1"/>
</dbReference>
<dbReference type="GO" id="GO:0016020">
    <property type="term" value="C:membrane"/>
    <property type="evidence" value="ECO:0007669"/>
    <property type="project" value="InterPro"/>
</dbReference>
<evidence type="ECO:0000256" key="2">
    <source>
        <dbReference type="ARBA" id="ARBA00022475"/>
    </source>
</evidence>
<dbReference type="InterPro" id="IPR003439">
    <property type="entry name" value="ABC_transporter-like_ATP-bd"/>
</dbReference>
<protein>
    <submittedName>
        <fullName evidence="9">Phosphate-import ATP-binding protein PhnC</fullName>
        <ecNumber evidence="9">3.6.3.27</ecNumber>
    </submittedName>
</protein>
<dbReference type="EC" id="3.6.3.27" evidence="9"/>
<dbReference type="SUPFAM" id="SSF52540">
    <property type="entry name" value="P-loop containing nucleoside triphosphate hydrolases"/>
    <property type="match status" value="1"/>
</dbReference>
<dbReference type="InParanoid" id="A0A1Y5TJ81"/>
<dbReference type="Pfam" id="PF00005">
    <property type="entry name" value="ABC_tran"/>
    <property type="match status" value="1"/>
</dbReference>
<evidence type="ECO:0000256" key="3">
    <source>
        <dbReference type="ARBA" id="ARBA00022741"/>
    </source>
</evidence>
<keyword evidence="3" id="KW-0547">Nucleotide-binding</keyword>
<accession>A0A1Y5TJ81</accession>
<dbReference type="Gene3D" id="3.40.50.300">
    <property type="entry name" value="P-loop containing nucleotide triphosphate hydrolases"/>
    <property type="match status" value="1"/>
</dbReference>
<dbReference type="PROSITE" id="PS50893">
    <property type="entry name" value="ABC_TRANSPORTER_2"/>
    <property type="match status" value="1"/>
</dbReference>